<dbReference type="Proteomes" id="UP000814033">
    <property type="component" value="Unassembled WGS sequence"/>
</dbReference>
<comment type="caution">
    <text evidence="1">The sequence shown here is derived from an EMBL/GenBank/DDBJ whole genome shotgun (WGS) entry which is preliminary data.</text>
</comment>
<sequence length="218" mass="23557">MDCGSACRAGCRMPGRSHCLSPIMLNVRNDVRCDGASTEFHAVCSRHISRYGARASLISHSGLGRLLLALPTRRIGSFGRLHLQSPPLAWGRTSVDRHRSPSCFPSLPTHPIQHPIHPSAGTPTVPQNAPLLRASFAIPRAGESSEPENSQPCRMPQSTRTPWTCCSRRGPALFPSGALVLVTTATAAAPRLPSPSYHDAVCVCTHTYLQAYRAIHRA</sequence>
<gene>
    <name evidence="1" type="ORF">FA95DRAFT_1276699</name>
</gene>
<evidence type="ECO:0000313" key="1">
    <source>
        <dbReference type="EMBL" id="KAI0047263.1"/>
    </source>
</evidence>
<evidence type="ECO:0000313" key="2">
    <source>
        <dbReference type="Proteomes" id="UP000814033"/>
    </source>
</evidence>
<reference evidence="1" key="1">
    <citation type="submission" date="2021-02" db="EMBL/GenBank/DDBJ databases">
        <authorList>
            <consortium name="DOE Joint Genome Institute"/>
            <person name="Ahrendt S."/>
            <person name="Looney B.P."/>
            <person name="Miyauchi S."/>
            <person name="Morin E."/>
            <person name="Drula E."/>
            <person name="Courty P.E."/>
            <person name="Chicoki N."/>
            <person name="Fauchery L."/>
            <person name="Kohler A."/>
            <person name="Kuo A."/>
            <person name="Labutti K."/>
            <person name="Pangilinan J."/>
            <person name="Lipzen A."/>
            <person name="Riley R."/>
            <person name="Andreopoulos W."/>
            <person name="He G."/>
            <person name="Johnson J."/>
            <person name="Barry K.W."/>
            <person name="Grigoriev I.V."/>
            <person name="Nagy L."/>
            <person name="Hibbett D."/>
            <person name="Henrissat B."/>
            <person name="Matheny P.B."/>
            <person name="Labbe J."/>
            <person name="Martin F."/>
        </authorList>
    </citation>
    <scope>NUCLEOTIDE SEQUENCE</scope>
    <source>
        <strain evidence="1">FP105234-sp</strain>
    </source>
</reference>
<organism evidence="1 2">
    <name type="scientific">Auriscalpium vulgare</name>
    <dbReference type="NCBI Taxonomy" id="40419"/>
    <lineage>
        <taxon>Eukaryota</taxon>
        <taxon>Fungi</taxon>
        <taxon>Dikarya</taxon>
        <taxon>Basidiomycota</taxon>
        <taxon>Agaricomycotina</taxon>
        <taxon>Agaricomycetes</taxon>
        <taxon>Russulales</taxon>
        <taxon>Auriscalpiaceae</taxon>
        <taxon>Auriscalpium</taxon>
    </lineage>
</organism>
<protein>
    <submittedName>
        <fullName evidence="1">Uncharacterized protein</fullName>
    </submittedName>
</protein>
<reference evidence="1" key="2">
    <citation type="journal article" date="2022" name="New Phytol.">
        <title>Evolutionary transition to the ectomycorrhizal habit in the genomes of a hyperdiverse lineage of mushroom-forming fungi.</title>
        <authorList>
            <person name="Looney B."/>
            <person name="Miyauchi S."/>
            <person name="Morin E."/>
            <person name="Drula E."/>
            <person name="Courty P.E."/>
            <person name="Kohler A."/>
            <person name="Kuo A."/>
            <person name="LaButti K."/>
            <person name="Pangilinan J."/>
            <person name="Lipzen A."/>
            <person name="Riley R."/>
            <person name="Andreopoulos W."/>
            <person name="He G."/>
            <person name="Johnson J."/>
            <person name="Nolan M."/>
            <person name="Tritt A."/>
            <person name="Barry K.W."/>
            <person name="Grigoriev I.V."/>
            <person name="Nagy L.G."/>
            <person name="Hibbett D."/>
            <person name="Henrissat B."/>
            <person name="Matheny P.B."/>
            <person name="Labbe J."/>
            <person name="Martin F.M."/>
        </authorList>
    </citation>
    <scope>NUCLEOTIDE SEQUENCE</scope>
    <source>
        <strain evidence="1">FP105234-sp</strain>
    </source>
</reference>
<proteinExistence type="predicted"/>
<accession>A0ACB8RT24</accession>
<dbReference type="EMBL" id="MU275908">
    <property type="protein sequence ID" value="KAI0047263.1"/>
    <property type="molecule type" value="Genomic_DNA"/>
</dbReference>
<name>A0ACB8RT24_9AGAM</name>
<keyword evidence="2" id="KW-1185">Reference proteome</keyword>